<dbReference type="PANTHER" id="PTHR31199">
    <property type="entry name" value="ARPIN"/>
    <property type="match status" value="1"/>
</dbReference>
<evidence type="ECO:0000256" key="1">
    <source>
        <dbReference type="ARBA" id="ARBA00008453"/>
    </source>
</evidence>
<proteinExistence type="evidence at transcript level"/>
<protein>
    <recommendedName>
        <fullName evidence="2">Arpin</fullName>
    </recommendedName>
</protein>
<dbReference type="EMBL" id="JW876570">
    <property type="protein sequence ID" value="AFP09087.1"/>
    <property type="molecule type" value="mRNA"/>
</dbReference>
<dbReference type="InterPro" id="IPR018889">
    <property type="entry name" value="Arpin"/>
</dbReference>
<name>V9L9N9_CALMI</name>
<reference evidence="4" key="1">
    <citation type="journal article" date="2014" name="Nature">
        <title>Elephant shark genome provides unique insights into gnathostome evolution.</title>
        <authorList>
            <consortium name="International Elephant Shark Genome Sequencing Consortium"/>
            <person name="Venkatesh B."/>
            <person name="Lee A.P."/>
            <person name="Ravi V."/>
            <person name="Maurya A.K."/>
            <person name="Lian M.M."/>
            <person name="Swann J.B."/>
            <person name="Ohta Y."/>
            <person name="Flajnik M.F."/>
            <person name="Sutoh Y."/>
            <person name="Kasahara M."/>
            <person name="Hoon S."/>
            <person name="Gangu V."/>
            <person name="Roy S.W."/>
            <person name="Irimia M."/>
            <person name="Korzh V."/>
            <person name="Kondrychyn I."/>
            <person name="Lim Z.W."/>
            <person name="Tay B.H."/>
            <person name="Tohari S."/>
            <person name="Kong K.W."/>
            <person name="Ho S."/>
            <person name="Lorente-Galdos B."/>
            <person name="Quilez J."/>
            <person name="Marques-Bonet T."/>
            <person name="Raney B.J."/>
            <person name="Ingham P.W."/>
            <person name="Tay A."/>
            <person name="Hillier L.W."/>
            <person name="Minx P."/>
            <person name="Boehm T."/>
            <person name="Wilson R.K."/>
            <person name="Brenner S."/>
            <person name="Warren W.C."/>
        </authorList>
    </citation>
    <scope>NUCLEOTIDE SEQUENCE</scope>
    <source>
        <tissue evidence="4">Testis</tissue>
    </source>
</reference>
<comment type="similarity">
    <text evidence="1">Belongs to the Arpin family.</text>
</comment>
<sequence length="226" mass="25276">MSRIYDNAVLRNKPVNSEQVSALWDPVALQGGNGVILEGELVDVSRHVITDSGKNKDRYFILYIKPTRIHKRKFDSLGVEMEPNFSDTKKVNTGYLMSSFKVEAKGQTDKISVEELKRLLSKPALLRISEKYTPDHTVAFWLPEGEMEKIELEMGDVLRLKTRGDGPFIFTLAKVDAGTVTKCNFAGDQVAGVSWTEKVFAAKTQKEQDSKSGGQGEGAEEDEWED</sequence>
<organism evidence="4">
    <name type="scientific">Callorhinchus milii</name>
    <name type="common">Ghost shark</name>
    <dbReference type="NCBI Taxonomy" id="7868"/>
    <lineage>
        <taxon>Eukaryota</taxon>
        <taxon>Metazoa</taxon>
        <taxon>Chordata</taxon>
        <taxon>Craniata</taxon>
        <taxon>Vertebrata</taxon>
        <taxon>Chondrichthyes</taxon>
        <taxon>Holocephali</taxon>
        <taxon>Chimaeriformes</taxon>
        <taxon>Callorhinchidae</taxon>
        <taxon>Callorhinchus</taxon>
    </lineage>
</organism>
<dbReference type="AlphaFoldDB" id="V9L9N9"/>
<accession>V9L9N9</accession>
<dbReference type="PANTHER" id="PTHR31199:SF1">
    <property type="entry name" value="ARPIN"/>
    <property type="match status" value="1"/>
</dbReference>
<feature type="region of interest" description="Disordered" evidence="3">
    <location>
        <begin position="203"/>
        <end position="226"/>
    </location>
</feature>
<dbReference type="Pfam" id="PF10574">
    <property type="entry name" value="UPF0552"/>
    <property type="match status" value="1"/>
</dbReference>
<evidence type="ECO:0000256" key="3">
    <source>
        <dbReference type="SAM" id="MobiDB-lite"/>
    </source>
</evidence>
<dbReference type="GO" id="GO:0051126">
    <property type="term" value="P:negative regulation of actin nucleation"/>
    <property type="evidence" value="ECO:0007669"/>
    <property type="project" value="InterPro"/>
</dbReference>
<evidence type="ECO:0000313" key="4">
    <source>
        <dbReference type="EMBL" id="AFP09087.1"/>
    </source>
</evidence>
<evidence type="ECO:0000256" key="2">
    <source>
        <dbReference type="ARBA" id="ARBA00019314"/>
    </source>
</evidence>